<evidence type="ECO:0000313" key="15">
    <source>
        <dbReference type="EMBL" id="MET4756276.1"/>
    </source>
</evidence>
<feature type="chain" id="PRO_5046868773" evidence="12">
    <location>
        <begin position="23"/>
        <end position="621"/>
    </location>
</feature>
<dbReference type="Pfam" id="PF00593">
    <property type="entry name" value="TonB_dep_Rec_b-barrel"/>
    <property type="match status" value="1"/>
</dbReference>
<evidence type="ECO:0000256" key="10">
    <source>
        <dbReference type="PROSITE-ProRule" id="PRU01360"/>
    </source>
</evidence>
<dbReference type="InterPro" id="IPR036942">
    <property type="entry name" value="Beta-barrel_TonB_sf"/>
</dbReference>
<evidence type="ECO:0000256" key="11">
    <source>
        <dbReference type="RuleBase" id="RU003357"/>
    </source>
</evidence>
<dbReference type="Proteomes" id="UP001549366">
    <property type="component" value="Unassembled WGS sequence"/>
</dbReference>
<dbReference type="Pfam" id="PF07715">
    <property type="entry name" value="Plug"/>
    <property type="match status" value="1"/>
</dbReference>
<evidence type="ECO:0000259" key="14">
    <source>
        <dbReference type="Pfam" id="PF07715"/>
    </source>
</evidence>
<evidence type="ECO:0000313" key="16">
    <source>
        <dbReference type="Proteomes" id="UP001549366"/>
    </source>
</evidence>
<evidence type="ECO:0000256" key="6">
    <source>
        <dbReference type="ARBA" id="ARBA00023065"/>
    </source>
</evidence>
<keyword evidence="6" id="KW-0406">Ion transport</keyword>
<dbReference type="PANTHER" id="PTHR30069">
    <property type="entry name" value="TONB-DEPENDENT OUTER MEMBRANE RECEPTOR"/>
    <property type="match status" value="1"/>
</dbReference>
<keyword evidence="2 10" id="KW-0813">Transport</keyword>
<evidence type="ECO:0000256" key="8">
    <source>
        <dbReference type="ARBA" id="ARBA00023136"/>
    </source>
</evidence>
<dbReference type="PANTHER" id="PTHR30069:SF53">
    <property type="entry name" value="COLICIN I RECEPTOR-RELATED"/>
    <property type="match status" value="1"/>
</dbReference>
<evidence type="ECO:0000256" key="3">
    <source>
        <dbReference type="ARBA" id="ARBA00022452"/>
    </source>
</evidence>
<sequence>MSYKLQAAVGVAVAGFVNASLAADDVYRLDDVVVTASRTAQTVDQALAPVTVITREEIERSQASSVTELLQRTPGLQIATNGGPGSKAGVMLRGTRTAQTLVLIDGHRFNSPNGNEAPLEYIDPDQIERIEIVRGPRSSLYGADAVGGVIQIFTRKGTGKPRFQVKAGAGSRGTSELGLNYGGEVDGTRFDISGKFFETAGYDHTDSTLGRDGDDDGYRNKSIAASVSRVFNDAFEAGASVSHFQGKSEYDHNSAWGNTNTKPYSDFELTNISTFANANILEDWSAAFNLGYSYENIKRFEEGGNPKPVVTSYGKSKRYTGSWLNDIGWSDNQLLTAGIDYSKEHMDSSSNYAVDSRYNVGVFAQNHTTFDGSDLQLGLRRDKNEVYGYNTTGNIAWGVDLSSNHRLITSYGTAFRAPTFLDLYYPGAEAPNLKPESSENFEVELKGKVNHTTNWSVSIYQNEIDDLLVWNNDLGSFGRMDNVDKARIRGVEFVYVTEWQGWLINSNLTFVDPEDLKAKRTLDRRAKQLFNVNADKQFGKYSLGSTLRAQGHSYEYNDFAGTVNRLSGFATVDLRAGMQVSKELKAEIKLTNLMDKDYSTALGYRGEPRGMFVTFIWSPEI</sequence>
<feature type="signal peptide" evidence="12">
    <location>
        <begin position="1"/>
        <end position="22"/>
    </location>
</feature>
<reference evidence="15 16" key="1">
    <citation type="submission" date="2024-06" db="EMBL/GenBank/DDBJ databases">
        <title>Genomic Encyclopedia of Type Strains, Phase V (KMG-V): Genome sequencing to study the core and pangenomes of soil and plant-associated prokaryotes.</title>
        <authorList>
            <person name="Whitman W."/>
        </authorList>
    </citation>
    <scope>NUCLEOTIDE SEQUENCE [LARGE SCALE GENOMIC DNA]</scope>
    <source>
        <strain evidence="15 16">NE40</strain>
    </source>
</reference>
<dbReference type="InterPro" id="IPR039426">
    <property type="entry name" value="TonB-dep_rcpt-like"/>
</dbReference>
<evidence type="ECO:0000256" key="12">
    <source>
        <dbReference type="SAM" id="SignalP"/>
    </source>
</evidence>
<feature type="domain" description="TonB-dependent receptor plug" evidence="14">
    <location>
        <begin position="45"/>
        <end position="149"/>
    </location>
</feature>
<dbReference type="CDD" id="cd01347">
    <property type="entry name" value="ligand_gated_channel"/>
    <property type="match status" value="1"/>
</dbReference>
<dbReference type="EMBL" id="JBEWTB010000002">
    <property type="protein sequence ID" value="MET4756276.1"/>
    <property type="molecule type" value="Genomic_DNA"/>
</dbReference>
<accession>A0ABV2SEV5</accession>
<organism evidence="15 16">
    <name type="scientific">Endozoicomonas lisbonensis</name>
    <dbReference type="NCBI Taxonomy" id="3120522"/>
    <lineage>
        <taxon>Bacteria</taxon>
        <taxon>Pseudomonadati</taxon>
        <taxon>Pseudomonadota</taxon>
        <taxon>Gammaproteobacteria</taxon>
        <taxon>Oceanospirillales</taxon>
        <taxon>Endozoicomonadaceae</taxon>
        <taxon>Endozoicomonas</taxon>
    </lineage>
</organism>
<dbReference type="PROSITE" id="PS52016">
    <property type="entry name" value="TONB_DEPENDENT_REC_3"/>
    <property type="match status" value="1"/>
</dbReference>
<evidence type="ECO:0000259" key="13">
    <source>
        <dbReference type="Pfam" id="PF00593"/>
    </source>
</evidence>
<evidence type="ECO:0000256" key="5">
    <source>
        <dbReference type="ARBA" id="ARBA00022729"/>
    </source>
</evidence>
<evidence type="ECO:0000256" key="4">
    <source>
        <dbReference type="ARBA" id="ARBA00022692"/>
    </source>
</evidence>
<keyword evidence="3 10" id="KW-1134">Transmembrane beta strand</keyword>
<keyword evidence="4 10" id="KW-0812">Transmembrane</keyword>
<dbReference type="InterPro" id="IPR037066">
    <property type="entry name" value="Plug_dom_sf"/>
</dbReference>
<protein>
    <submittedName>
        <fullName evidence="15">Vitamin B12 transporter</fullName>
    </submittedName>
</protein>
<gene>
    <name evidence="15" type="ORF">V5J35_001468</name>
</gene>
<dbReference type="Gene3D" id="2.170.130.10">
    <property type="entry name" value="TonB-dependent receptor, plug domain"/>
    <property type="match status" value="1"/>
</dbReference>
<comment type="subcellular location">
    <subcellularLocation>
        <location evidence="1 10">Cell outer membrane</location>
        <topology evidence="1 10">Multi-pass membrane protein</topology>
    </subcellularLocation>
</comment>
<keyword evidence="8 10" id="KW-0472">Membrane</keyword>
<name>A0ABV2SEV5_9GAMM</name>
<keyword evidence="16" id="KW-1185">Reference proteome</keyword>
<dbReference type="InterPro" id="IPR012910">
    <property type="entry name" value="Plug_dom"/>
</dbReference>
<evidence type="ECO:0000256" key="7">
    <source>
        <dbReference type="ARBA" id="ARBA00023077"/>
    </source>
</evidence>
<dbReference type="SUPFAM" id="SSF56935">
    <property type="entry name" value="Porins"/>
    <property type="match status" value="1"/>
</dbReference>
<keyword evidence="9 10" id="KW-0998">Cell outer membrane</keyword>
<comment type="similarity">
    <text evidence="10 11">Belongs to the TonB-dependent receptor family.</text>
</comment>
<feature type="domain" description="TonB-dependent receptor-like beta-barrel" evidence="13">
    <location>
        <begin position="203"/>
        <end position="593"/>
    </location>
</feature>
<dbReference type="RefSeq" id="WP_354010627.1">
    <property type="nucleotide sequence ID" value="NZ_JBEWTA010000001.1"/>
</dbReference>
<evidence type="ECO:0000256" key="1">
    <source>
        <dbReference type="ARBA" id="ARBA00004571"/>
    </source>
</evidence>
<evidence type="ECO:0000256" key="9">
    <source>
        <dbReference type="ARBA" id="ARBA00023237"/>
    </source>
</evidence>
<comment type="caution">
    <text evidence="15">The sequence shown here is derived from an EMBL/GenBank/DDBJ whole genome shotgun (WGS) entry which is preliminary data.</text>
</comment>
<proteinExistence type="inferred from homology"/>
<keyword evidence="7 11" id="KW-0798">TonB box</keyword>
<dbReference type="InterPro" id="IPR000531">
    <property type="entry name" value="Beta-barrel_TonB"/>
</dbReference>
<keyword evidence="5 12" id="KW-0732">Signal</keyword>
<dbReference type="Gene3D" id="2.40.170.20">
    <property type="entry name" value="TonB-dependent receptor, beta-barrel domain"/>
    <property type="match status" value="1"/>
</dbReference>
<evidence type="ECO:0000256" key="2">
    <source>
        <dbReference type="ARBA" id="ARBA00022448"/>
    </source>
</evidence>